<dbReference type="InterPro" id="IPR036977">
    <property type="entry name" value="DNA_primase_Znf_CHC2"/>
</dbReference>
<comment type="subunit">
    <text evidence="12">Monomer. Interacts with DnaB.</text>
</comment>
<dbReference type="GO" id="GO:0000428">
    <property type="term" value="C:DNA-directed RNA polymerase complex"/>
    <property type="evidence" value="ECO:0007669"/>
    <property type="project" value="UniProtKB-KW"/>
</dbReference>
<evidence type="ECO:0000256" key="1">
    <source>
        <dbReference type="ARBA" id="ARBA00022478"/>
    </source>
</evidence>
<dbReference type="InterPro" id="IPR002694">
    <property type="entry name" value="Znf_CHC2"/>
</dbReference>
<accession>A0A934X4M6</accession>
<keyword evidence="8 12" id="KW-0862">Zinc</keyword>
<protein>
    <recommendedName>
        <fullName evidence="12 13">DNA primase</fullName>
        <ecNumber evidence="12">2.7.7.101</ecNumber>
    </recommendedName>
</protein>
<comment type="function">
    <text evidence="12 13">RNA polymerase that catalyzes the synthesis of short RNA molecules used as primers for DNA polymerase during DNA replication.</text>
</comment>
<evidence type="ECO:0000259" key="16">
    <source>
        <dbReference type="PROSITE" id="PS50880"/>
    </source>
</evidence>
<dbReference type="InterPro" id="IPR019475">
    <property type="entry name" value="DNA_primase_DnaB-bd"/>
</dbReference>
<dbReference type="NCBIfam" id="TIGR01391">
    <property type="entry name" value="dnaG"/>
    <property type="match status" value="1"/>
</dbReference>
<evidence type="ECO:0000256" key="8">
    <source>
        <dbReference type="ARBA" id="ARBA00022833"/>
    </source>
</evidence>
<sequence length="677" mass="72548">MAGRIRAEDILAVKERTSIEEVVREHVTLTRRGSALVGLCPFHDEKTGSFNVNPHNGFYHCYGCGVGGDVIKFVSDIEHLTFTEAVERLAGKVGVELRYEDGGGRREEAGGAGRRARLIEAHRVAQEFYAAYLLAAGDARAGRDFMRERGFDGAVAKRFGVGFAPRGGEELVRHLRSKGFTDDELVTGGLAGRGSRGLYDRFRGRLVWPIHDITGDTVGFGARRIFPDDRIEAKYLNTSETPIYKKSTVLYGLDAAKKAISSQRVAVVVEGYTDVMACHLAGVETAVASCGTAFGIDHIKVLRRIMRDEADLEPARVIFTFDGDAAGQAAAMKAFKEDQRWMSQSFVAVAPGGKDPCELRQSDGDPAVRELVEDAVPMFEFAVRTTVTRFDLDTAEGRVQAASAIAPILLGIRDAKLGMQYKGKAAGLIGFAPEELDPYLKEAKGRAGSAAAGRAAGERNSGERGSGASGSGASGSGGGGSADPRHEGGDRHEVGEESLEPTDAELAASLPLPNLRDPVVQAERQLLQCLLQFPDVVDPLSLPLLEVGDFSAPAHQVVFSTVAGVGLPAPTMSAPAWHSALAEAAPLAIHPMLAELAVAPLPVLLDPTTGRPAARYVDSLVTRVREVALSRQIADTLGQLRRQDASPDSDPDRRRATAIRLQDLQRALAALRDRDDE</sequence>
<dbReference type="GO" id="GO:0003677">
    <property type="term" value="F:DNA binding"/>
    <property type="evidence" value="ECO:0007669"/>
    <property type="project" value="UniProtKB-KW"/>
</dbReference>
<evidence type="ECO:0000256" key="10">
    <source>
        <dbReference type="ARBA" id="ARBA00023125"/>
    </source>
</evidence>
<dbReference type="InterPro" id="IPR034151">
    <property type="entry name" value="TOPRIM_DnaG_bac"/>
</dbReference>
<evidence type="ECO:0000256" key="14">
    <source>
        <dbReference type="PIRSR" id="PIRSR002811-1"/>
    </source>
</evidence>
<evidence type="ECO:0000256" key="13">
    <source>
        <dbReference type="PIRNR" id="PIRNR002811"/>
    </source>
</evidence>
<dbReference type="Pfam" id="PF08278">
    <property type="entry name" value="DnaG_DnaB_bind"/>
    <property type="match status" value="1"/>
</dbReference>
<feature type="region of interest" description="Disordered" evidence="15">
    <location>
        <begin position="449"/>
        <end position="501"/>
    </location>
</feature>
<keyword evidence="10 12" id="KW-0238">DNA-binding</keyword>
<evidence type="ECO:0000256" key="2">
    <source>
        <dbReference type="ARBA" id="ARBA00022515"/>
    </source>
</evidence>
<dbReference type="Gene3D" id="3.40.1360.10">
    <property type="match status" value="1"/>
</dbReference>
<feature type="zinc finger region" description="CHC2-type" evidence="12 14">
    <location>
        <begin position="40"/>
        <end position="64"/>
    </location>
</feature>
<dbReference type="InterPro" id="IPR016136">
    <property type="entry name" value="DNA_helicase_N/primase_C"/>
</dbReference>
<evidence type="ECO:0000256" key="3">
    <source>
        <dbReference type="ARBA" id="ARBA00022679"/>
    </source>
</evidence>
<dbReference type="GO" id="GO:0008270">
    <property type="term" value="F:zinc ion binding"/>
    <property type="evidence" value="ECO:0007669"/>
    <property type="project" value="UniProtKB-UniRule"/>
</dbReference>
<keyword evidence="1 12" id="KW-0240">DNA-directed RNA polymerase</keyword>
<keyword evidence="3 12" id="KW-0808">Transferase</keyword>
<dbReference type="Proteomes" id="UP000718281">
    <property type="component" value="Unassembled WGS sequence"/>
</dbReference>
<dbReference type="InterPro" id="IPR006295">
    <property type="entry name" value="DNA_primase_DnaG"/>
</dbReference>
<evidence type="ECO:0000256" key="5">
    <source>
        <dbReference type="ARBA" id="ARBA00022705"/>
    </source>
</evidence>
<keyword evidence="11 12" id="KW-0804">Transcription</keyword>
<dbReference type="SUPFAM" id="SSF57783">
    <property type="entry name" value="Zinc beta-ribbon"/>
    <property type="match status" value="1"/>
</dbReference>
<dbReference type="HAMAP" id="MF_00974">
    <property type="entry name" value="DNA_primase_DnaG"/>
    <property type="match status" value="1"/>
</dbReference>
<feature type="domain" description="Toprim" evidence="16">
    <location>
        <begin position="264"/>
        <end position="348"/>
    </location>
</feature>
<evidence type="ECO:0000256" key="15">
    <source>
        <dbReference type="SAM" id="MobiDB-lite"/>
    </source>
</evidence>
<keyword evidence="4 12" id="KW-0548">Nucleotidyltransferase</keyword>
<dbReference type="SUPFAM" id="SSF56731">
    <property type="entry name" value="DNA primase core"/>
    <property type="match status" value="1"/>
</dbReference>
<feature type="compositionally biased region" description="Gly residues" evidence="15">
    <location>
        <begin position="464"/>
        <end position="481"/>
    </location>
</feature>
<evidence type="ECO:0000256" key="11">
    <source>
        <dbReference type="ARBA" id="ARBA00023163"/>
    </source>
</evidence>
<keyword evidence="6 12" id="KW-0479">Metal-binding</keyword>
<dbReference type="PROSITE" id="PS50880">
    <property type="entry name" value="TOPRIM"/>
    <property type="match status" value="1"/>
</dbReference>
<dbReference type="GO" id="GO:0006269">
    <property type="term" value="P:DNA replication, synthesis of primer"/>
    <property type="evidence" value="ECO:0007669"/>
    <property type="project" value="UniProtKB-UniRule"/>
</dbReference>
<dbReference type="GO" id="GO:0003899">
    <property type="term" value="F:DNA-directed RNA polymerase activity"/>
    <property type="evidence" value="ECO:0007669"/>
    <property type="project" value="UniProtKB-UniRule"/>
</dbReference>
<dbReference type="SMART" id="SM00493">
    <property type="entry name" value="TOPRIM"/>
    <property type="match status" value="1"/>
</dbReference>
<evidence type="ECO:0000256" key="4">
    <source>
        <dbReference type="ARBA" id="ARBA00022695"/>
    </source>
</evidence>
<comment type="cofactor">
    <cofactor evidence="12 13 14">
        <name>Zn(2+)</name>
        <dbReference type="ChEBI" id="CHEBI:29105"/>
    </cofactor>
    <text evidence="12 13 14">Binds 1 zinc ion per monomer.</text>
</comment>
<dbReference type="Gene3D" id="1.10.860.10">
    <property type="entry name" value="DNAb Helicase, Chain A"/>
    <property type="match status" value="1"/>
</dbReference>
<dbReference type="InterPro" id="IPR013264">
    <property type="entry name" value="DNAG_N"/>
</dbReference>
<dbReference type="EC" id="2.7.7.101" evidence="12"/>
<dbReference type="EMBL" id="JADIXZ010000003">
    <property type="protein sequence ID" value="MBK6300385.1"/>
    <property type="molecule type" value="Genomic_DNA"/>
</dbReference>
<dbReference type="Pfam" id="PF10410">
    <property type="entry name" value="DnaB_bind"/>
    <property type="match status" value="1"/>
</dbReference>
<organism evidence="17 18">
    <name type="scientific">Candidatus Phosphoribacter hodrii</name>
    <dbReference type="NCBI Taxonomy" id="2953743"/>
    <lineage>
        <taxon>Bacteria</taxon>
        <taxon>Bacillati</taxon>
        <taxon>Actinomycetota</taxon>
        <taxon>Actinomycetes</taxon>
        <taxon>Micrococcales</taxon>
        <taxon>Dermatophilaceae</taxon>
        <taxon>Candidatus Phosphoribacter</taxon>
    </lineage>
</organism>
<comment type="catalytic activity">
    <reaction evidence="12">
        <text>ssDNA + n NTP = ssDNA/pppN(pN)n-1 hybrid + (n-1) diphosphate.</text>
        <dbReference type="EC" id="2.7.7.101"/>
    </reaction>
</comment>
<dbReference type="InterPro" id="IPR030846">
    <property type="entry name" value="DnaG_bac"/>
</dbReference>
<feature type="compositionally biased region" description="Basic and acidic residues" evidence="15">
    <location>
        <begin position="483"/>
        <end position="495"/>
    </location>
</feature>
<dbReference type="SMART" id="SM00400">
    <property type="entry name" value="ZnF_CHCC"/>
    <property type="match status" value="1"/>
</dbReference>
<dbReference type="InterPro" id="IPR006171">
    <property type="entry name" value="TOPRIM_dom"/>
</dbReference>
<proteinExistence type="inferred from homology"/>
<dbReference type="PANTHER" id="PTHR30313">
    <property type="entry name" value="DNA PRIMASE"/>
    <property type="match status" value="1"/>
</dbReference>
<keyword evidence="7 12" id="KW-0863">Zinc-finger</keyword>
<name>A0A934X4M6_9MICO</name>
<gene>
    <name evidence="12" type="primary">dnaG</name>
    <name evidence="17" type="ORF">IPF40_04770</name>
</gene>
<dbReference type="CDD" id="cd03364">
    <property type="entry name" value="TOPRIM_DnaG_primases"/>
    <property type="match status" value="1"/>
</dbReference>
<dbReference type="Pfam" id="PF08275">
    <property type="entry name" value="DNAG_N"/>
    <property type="match status" value="1"/>
</dbReference>
<dbReference type="Pfam" id="PF01807">
    <property type="entry name" value="Zn_ribbon_DnaG"/>
    <property type="match status" value="1"/>
</dbReference>
<comment type="domain">
    <text evidence="12">Contains an N-terminal zinc-binding domain, a central core domain that contains the primase activity, and a C-terminal DnaB-binding domain.</text>
</comment>
<dbReference type="InterPro" id="IPR050219">
    <property type="entry name" value="DnaG_primase"/>
</dbReference>
<dbReference type="GO" id="GO:0005737">
    <property type="term" value="C:cytoplasm"/>
    <property type="evidence" value="ECO:0007669"/>
    <property type="project" value="TreeGrafter"/>
</dbReference>
<dbReference type="InterPro" id="IPR013173">
    <property type="entry name" value="DNA_primase_DnaG_DnaB-bd_dom"/>
</dbReference>
<dbReference type="Gene3D" id="3.90.580.10">
    <property type="entry name" value="Zinc finger, CHC2-type domain"/>
    <property type="match status" value="1"/>
</dbReference>
<dbReference type="GO" id="GO:1990077">
    <property type="term" value="C:primosome complex"/>
    <property type="evidence" value="ECO:0007669"/>
    <property type="project" value="UniProtKB-KW"/>
</dbReference>
<evidence type="ECO:0000256" key="7">
    <source>
        <dbReference type="ARBA" id="ARBA00022771"/>
    </source>
</evidence>
<evidence type="ECO:0000256" key="12">
    <source>
        <dbReference type="HAMAP-Rule" id="MF_00974"/>
    </source>
</evidence>
<dbReference type="InterPro" id="IPR037068">
    <property type="entry name" value="DNA_primase_core_N_sf"/>
</dbReference>
<dbReference type="FunFam" id="3.90.580.10:FF:000001">
    <property type="entry name" value="DNA primase"/>
    <property type="match status" value="1"/>
</dbReference>
<dbReference type="PIRSF" id="PIRSF002811">
    <property type="entry name" value="DnaG"/>
    <property type="match status" value="1"/>
</dbReference>
<reference evidence="17 18" key="1">
    <citation type="submission" date="2020-10" db="EMBL/GenBank/DDBJ databases">
        <title>Connecting structure to function with the recovery of over 1000 high-quality activated sludge metagenome-assembled genomes encoding full-length rRNA genes using long-read sequencing.</title>
        <authorList>
            <person name="Singleton C.M."/>
            <person name="Petriglieri F."/>
            <person name="Kristensen J.M."/>
            <person name="Kirkegaard R.H."/>
            <person name="Michaelsen T.Y."/>
            <person name="Andersen M.H."/>
            <person name="Karst S.M."/>
            <person name="Dueholm M.S."/>
            <person name="Nielsen P.H."/>
            <person name="Albertsen M."/>
        </authorList>
    </citation>
    <scope>NUCLEOTIDE SEQUENCE [LARGE SCALE GENOMIC DNA]</scope>
    <source>
        <strain evidence="17">AalE_18-Q3-R2-46_BAT3C.188</strain>
    </source>
</reference>
<evidence type="ECO:0000313" key="17">
    <source>
        <dbReference type="EMBL" id="MBK6300385.1"/>
    </source>
</evidence>
<comment type="similarity">
    <text evidence="12 13">Belongs to the DnaG primase family.</text>
</comment>
<evidence type="ECO:0000313" key="18">
    <source>
        <dbReference type="Proteomes" id="UP000718281"/>
    </source>
</evidence>
<dbReference type="AlphaFoldDB" id="A0A934X4M6"/>
<dbReference type="PANTHER" id="PTHR30313:SF2">
    <property type="entry name" value="DNA PRIMASE"/>
    <property type="match status" value="1"/>
</dbReference>
<dbReference type="Gene3D" id="3.90.980.10">
    <property type="entry name" value="DNA primase, catalytic core, N-terminal domain"/>
    <property type="match status" value="1"/>
</dbReference>
<keyword evidence="2 12" id="KW-0639">Primosome</keyword>
<evidence type="ECO:0000256" key="9">
    <source>
        <dbReference type="ARBA" id="ARBA00022842"/>
    </source>
</evidence>
<comment type="caution">
    <text evidence="17">The sequence shown here is derived from an EMBL/GenBank/DDBJ whole genome shotgun (WGS) entry which is preliminary data.</text>
</comment>
<dbReference type="Pfam" id="PF13662">
    <property type="entry name" value="Toprim_4"/>
    <property type="match status" value="1"/>
</dbReference>
<keyword evidence="5 12" id="KW-0235">DNA replication</keyword>
<evidence type="ECO:0000256" key="6">
    <source>
        <dbReference type="ARBA" id="ARBA00022723"/>
    </source>
</evidence>
<keyword evidence="9" id="KW-0460">Magnesium</keyword>